<dbReference type="SUPFAM" id="SSF48452">
    <property type="entry name" value="TPR-like"/>
    <property type="match status" value="1"/>
</dbReference>
<dbReference type="Proteomes" id="UP000292939">
    <property type="component" value="Chromosome"/>
</dbReference>
<sequence length="248" mass="27937">MSIMLQNLRALVYQQQFDVLALAAKCYYLEGGDLSALLLQGLAHAHLGEHEQARVLLDQVQQRRHELNFEAQVDLGAALLLLGQNAQADLLLRAAVRQMPQQLPQQAYARAHLAWLAQQNGRTDEALEGYRQAFAHVPGMVMVWSSLVRLLLSLRQPGEAQEVLEHAQSVFQEMQAQLDEPVAQQQKAGLDLLQWEIWCATEQYAAAESWLSERVADQDEAAVFRQALIRSRQIGVMQRLPARSMSVH</sequence>
<accession>A0A4P6UMG5</accession>
<proteinExistence type="predicted"/>
<gene>
    <name evidence="1" type="ORF">DW355_14585</name>
</gene>
<evidence type="ECO:0000313" key="2">
    <source>
        <dbReference type="Proteomes" id="UP000292939"/>
    </source>
</evidence>
<reference evidence="1 2" key="1">
    <citation type="submission" date="2018-07" db="EMBL/GenBank/DDBJ databases">
        <title>Exploring interactions and the metabolic potential of the ultra-small soil bacteria Hylemonella gracilis.</title>
        <authorList>
            <person name="Tyc O."/>
            <person name="Kulkarni P."/>
            <person name="Gawehns F."/>
            <person name="Hundscheid M."/>
            <person name="Zweers H."/>
            <person name="Garbeva P."/>
        </authorList>
    </citation>
    <scope>NUCLEOTIDE SEQUENCE [LARGE SCALE GENOMIC DNA]</scope>
    <source>
        <strain evidence="1 2">NS1</strain>
    </source>
</reference>
<dbReference type="InterPro" id="IPR011990">
    <property type="entry name" value="TPR-like_helical_dom_sf"/>
</dbReference>
<evidence type="ECO:0000313" key="1">
    <source>
        <dbReference type="EMBL" id="QBK05784.1"/>
    </source>
</evidence>
<dbReference type="AlphaFoldDB" id="A0A4P6UMG5"/>
<dbReference type="EMBL" id="CP031395">
    <property type="protein sequence ID" value="QBK05784.1"/>
    <property type="molecule type" value="Genomic_DNA"/>
</dbReference>
<dbReference type="InterPro" id="IPR019734">
    <property type="entry name" value="TPR_rpt"/>
</dbReference>
<dbReference type="KEGG" id="hgr:DW355_14585"/>
<dbReference type="SMART" id="SM00028">
    <property type="entry name" value="TPR"/>
    <property type="match status" value="3"/>
</dbReference>
<dbReference type="Gene3D" id="1.25.40.10">
    <property type="entry name" value="Tetratricopeptide repeat domain"/>
    <property type="match status" value="1"/>
</dbReference>
<protein>
    <submittedName>
        <fullName evidence="1">Uncharacterized protein</fullName>
    </submittedName>
</protein>
<name>A0A4P6UMG5_9BURK</name>
<organism evidence="1 2">
    <name type="scientific">Hylemonella gracilis</name>
    <dbReference type="NCBI Taxonomy" id="80880"/>
    <lineage>
        <taxon>Bacteria</taxon>
        <taxon>Pseudomonadati</taxon>
        <taxon>Pseudomonadota</taxon>
        <taxon>Betaproteobacteria</taxon>
        <taxon>Burkholderiales</taxon>
        <taxon>Comamonadaceae</taxon>
        <taxon>Hylemonella</taxon>
    </lineage>
</organism>